<reference evidence="1 2" key="1">
    <citation type="journal article" date="2020" name="Mol. Biol. Evol.">
        <title>Distinct Expression and Methylation Patterns for Genes with Different Fates following a Single Whole-Genome Duplication in Flowering Plants.</title>
        <authorList>
            <person name="Shi T."/>
            <person name="Rahmani R.S."/>
            <person name="Gugger P.F."/>
            <person name="Wang M."/>
            <person name="Li H."/>
            <person name="Zhang Y."/>
            <person name="Li Z."/>
            <person name="Wang Q."/>
            <person name="Van de Peer Y."/>
            <person name="Marchal K."/>
            <person name="Chen J."/>
        </authorList>
    </citation>
    <scope>NUCLEOTIDE SEQUENCE [LARGE SCALE GENOMIC DNA]</scope>
    <source>
        <tissue evidence="1">Leaf</tissue>
    </source>
</reference>
<sequence length="38" mass="4551">MGSPMKMKKEPRMGNSYFYNPKNQALAIHYSEYNEYCE</sequence>
<accession>A0A822YL17</accession>
<evidence type="ECO:0000313" key="1">
    <source>
        <dbReference type="EMBL" id="DAD33212.1"/>
    </source>
</evidence>
<dbReference type="Proteomes" id="UP000607653">
    <property type="component" value="Unassembled WGS sequence"/>
</dbReference>
<dbReference type="EMBL" id="DUZY01000003">
    <property type="protein sequence ID" value="DAD33212.1"/>
    <property type="molecule type" value="Genomic_DNA"/>
</dbReference>
<evidence type="ECO:0000313" key="2">
    <source>
        <dbReference type="Proteomes" id="UP000607653"/>
    </source>
</evidence>
<keyword evidence="2" id="KW-1185">Reference proteome</keyword>
<dbReference type="AlphaFoldDB" id="A0A822YL17"/>
<proteinExistence type="predicted"/>
<comment type="caution">
    <text evidence="1">The sequence shown here is derived from an EMBL/GenBank/DDBJ whole genome shotgun (WGS) entry which is preliminary data.</text>
</comment>
<protein>
    <submittedName>
        <fullName evidence="1">Uncharacterized protein</fullName>
    </submittedName>
</protein>
<organism evidence="1 2">
    <name type="scientific">Nelumbo nucifera</name>
    <name type="common">Sacred lotus</name>
    <dbReference type="NCBI Taxonomy" id="4432"/>
    <lineage>
        <taxon>Eukaryota</taxon>
        <taxon>Viridiplantae</taxon>
        <taxon>Streptophyta</taxon>
        <taxon>Embryophyta</taxon>
        <taxon>Tracheophyta</taxon>
        <taxon>Spermatophyta</taxon>
        <taxon>Magnoliopsida</taxon>
        <taxon>Proteales</taxon>
        <taxon>Nelumbonaceae</taxon>
        <taxon>Nelumbo</taxon>
    </lineage>
</organism>
<gene>
    <name evidence="1" type="ORF">HUJ06_012063</name>
</gene>
<name>A0A822YL17_NELNU</name>